<dbReference type="PANTHER" id="PTHR24238:SF73">
    <property type="entry name" value="RYAMIDE RECEPTOR"/>
    <property type="match status" value="1"/>
</dbReference>
<dbReference type="GO" id="GO:0005886">
    <property type="term" value="C:plasma membrane"/>
    <property type="evidence" value="ECO:0007669"/>
    <property type="project" value="UniProtKB-SubCell"/>
</dbReference>
<accession>A0A9P0FE72</accession>
<dbReference type="PROSITE" id="PS50262">
    <property type="entry name" value="G_PROTEIN_RECEP_F1_2"/>
    <property type="match status" value="1"/>
</dbReference>
<evidence type="ECO:0000259" key="11">
    <source>
        <dbReference type="PROSITE" id="PS50262"/>
    </source>
</evidence>
<reference evidence="12" key="1">
    <citation type="submission" date="2021-12" db="EMBL/GenBank/DDBJ databases">
        <authorList>
            <person name="King R."/>
        </authorList>
    </citation>
    <scope>NUCLEOTIDE SEQUENCE</scope>
</reference>
<proteinExistence type="inferred from homology"/>
<feature type="transmembrane region" description="Helical" evidence="10">
    <location>
        <begin position="92"/>
        <end position="118"/>
    </location>
</feature>
<dbReference type="InterPro" id="IPR017452">
    <property type="entry name" value="GPCR_Rhodpsn_7TM"/>
</dbReference>
<dbReference type="CDD" id="cd15392">
    <property type="entry name" value="7tmA_PR4-like"/>
    <property type="match status" value="1"/>
</dbReference>
<evidence type="ECO:0000313" key="13">
    <source>
        <dbReference type="Proteomes" id="UP001154078"/>
    </source>
</evidence>
<evidence type="ECO:0000256" key="3">
    <source>
        <dbReference type="ARBA" id="ARBA00022475"/>
    </source>
</evidence>
<feature type="transmembrane region" description="Helical" evidence="10">
    <location>
        <begin position="209"/>
        <end position="233"/>
    </location>
</feature>
<keyword evidence="8" id="KW-0675">Receptor</keyword>
<dbReference type="PRINTS" id="PR00237">
    <property type="entry name" value="GPCRRHODOPSN"/>
</dbReference>
<dbReference type="InterPro" id="IPR000276">
    <property type="entry name" value="GPCR_Rhodpsn"/>
</dbReference>
<evidence type="ECO:0000256" key="8">
    <source>
        <dbReference type="ARBA" id="ARBA00023170"/>
    </source>
</evidence>
<evidence type="ECO:0000313" key="12">
    <source>
        <dbReference type="EMBL" id="CAH0552736.1"/>
    </source>
</evidence>
<keyword evidence="13" id="KW-1185">Reference proteome</keyword>
<evidence type="ECO:0000256" key="7">
    <source>
        <dbReference type="ARBA" id="ARBA00023136"/>
    </source>
</evidence>
<dbReference type="GO" id="GO:0004983">
    <property type="term" value="F:neuropeptide Y receptor activity"/>
    <property type="evidence" value="ECO:0007669"/>
    <property type="project" value="InterPro"/>
</dbReference>
<dbReference type="Proteomes" id="UP001154078">
    <property type="component" value="Chromosome 3"/>
</dbReference>
<keyword evidence="9" id="KW-0807">Transducer</keyword>
<keyword evidence="3" id="KW-1003">Cell membrane</keyword>
<keyword evidence="7 10" id="KW-0472">Membrane</keyword>
<gene>
    <name evidence="12" type="ORF">MELIAE_LOCUS4897</name>
</gene>
<evidence type="ECO:0000256" key="6">
    <source>
        <dbReference type="ARBA" id="ARBA00023040"/>
    </source>
</evidence>
<evidence type="ECO:0000256" key="2">
    <source>
        <dbReference type="ARBA" id="ARBA00010663"/>
    </source>
</evidence>
<sequence length="413" mass="47097">MEDNDTETCEILGTESILRNVYFQTAVYLMYCIIFFVALVGNGFVCYIVMSSPRMRTVTNYFIMNLAVGDILIALLCVPFTFVSLLKQYWPFGVFLCPVVNYAQALSVFVSAYTLVAISIDKFMVIMWPLKPRISKSFAASVITLVWLIAGITVLPTGLLSRLTQPPVIFENNTNISNVYIACDKYLCMEDYSEIGEEYQLLYSKLLMVLQYVIPSIVLLFTYTSIAAVIWCHRIPGEAENLRDRRIARSKKKMIKMMVTVVFVYSLCWLPYNVIYIFQDNIGEGLMQFIYFPLHGLAMSHACYNPIIYCYMNTRFRDGLILVLRSIPCCRKYMTHVSAAGYPHTGVEGTESSVLHRNNTCTTYISMKRKNCTRLSSCSHQLPVRSASLMRNSANHGGGRKLKYQQSIIDEQI</sequence>
<evidence type="ECO:0000256" key="4">
    <source>
        <dbReference type="ARBA" id="ARBA00022692"/>
    </source>
</evidence>
<dbReference type="PRINTS" id="PR01012">
    <property type="entry name" value="NRPEPTIDEYR"/>
</dbReference>
<feature type="domain" description="G-protein coupled receptors family 1 profile" evidence="11">
    <location>
        <begin position="41"/>
        <end position="309"/>
    </location>
</feature>
<dbReference type="SUPFAM" id="SSF81321">
    <property type="entry name" value="Family A G protein-coupled receptor-like"/>
    <property type="match status" value="1"/>
</dbReference>
<organism evidence="12 13">
    <name type="scientific">Brassicogethes aeneus</name>
    <name type="common">Rape pollen beetle</name>
    <name type="synonym">Meligethes aeneus</name>
    <dbReference type="NCBI Taxonomy" id="1431903"/>
    <lineage>
        <taxon>Eukaryota</taxon>
        <taxon>Metazoa</taxon>
        <taxon>Ecdysozoa</taxon>
        <taxon>Arthropoda</taxon>
        <taxon>Hexapoda</taxon>
        <taxon>Insecta</taxon>
        <taxon>Pterygota</taxon>
        <taxon>Neoptera</taxon>
        <taxon>Endopterygota</taxon>
        <taxon>Coleoptera</taxon>
        <taxon>Polyphaga</taxon>
        <taxon>Cucujiformia</taxon>
        <taxon>Nitidulidae</taxon>
        <taxon>Meligethinae</taxon>
        <taxon>Brassicogethes</taxon>
    </lineage>
</organism>
<keyword evidence="6" id="KW-0297">G-protein coupled receptor</keyword>
<evidence type="ECO:0000256" key="9">
    <source>
        <dbReference type="ARBA" id="ARBA00023224"/>
    </source>
</evidence>
<evidence type="ECO:0000256" key="10">
    <source>
        <dbReference type="SAM" id="Phobius"/>
    </source>
</evidence>
<dbReference type="PANTHER" id="PTHR24238">
    <property type="entry name" value="G-PROTEIN COUPLED RECEPTOR"/>
    <property type="match status" value="1"/>
</dbReference>
<feature type="transmembrane region" description="Helical" evidence="10">
    <location>
        <begin position="62"/>
        <end position="86"/>
    </location>
</feature>
<feature type="transmembrane region" description="Helical" evidence="10">
    <location>
        <begin position="290"/>
        <end position="312"/>
    </location>
</feature>
<protein>
    <recommendedName>
        <fullName evidence="11">G-protein coupled receptors family 1 profile domain-containing protein</fullName>
    </recommendedName>
</protein>
<keyword evidence="4 10" id="KW-0812">Transmembrane</keyword>
<dbReference type="EMBL" id="OV121134">
    <property type="protein sequence ID" value="CAH0552736.1"/>
    <property type="molecule type" value="Genomic_DNA"/>
</dbReference>
<dbReference type="Pfam" id="PF00001">
    <property type="entry name" value="7tm_1"/>
    <property type="match status" value="1"/>
</dbReference>
<evidence type="ECO:0000256" key="1">
    <source>
        <dbReference type="ARBA" id="ARBA00004651"/>
    </source>
</evidence>
<feature type="transmembrane region" description="Helical" evidence="10">
    <location>
        <begin position="138"/>
        <end position="160"/>
    </location>
</feature>
<evidence type="ECO:0000256" key="5">
    <source>
        <dbReference type="ARBA" id="ARBA00022989"/>
    </source>
</evidence>
<feature type="transmembrane region" description="Helical" evidence="10">
    <location>
        <begin position="28"/>
        <end position="50"/>
    </location>
</feature>
<dbReference type="AlphaFoldDB" id="A0A9P0FE72"/>
<comment type="similarity">
    <text evidence="2">Belongs to the G-protein coupled receptor 1 family.</text>
</comment>
<dbReference type="Gene3D" id="1.20.1070.10">
    <property type="entry name" value="Rhodopsin 7-helix transmembrane proteins"/>
    <property type="match status" value="1"/>
</dbReference>
<comment type="subcellular location">
    <subcellularLocation>
        <location evidence="1">Cell membrane</location>
        <topology evidence="1">Multi-pass membrane protein</topology>
    </subcellularLocation>
</comment>
<name>A0A9P0FE72_BRAAE</name>
<keyword evidence="5 10" id="KW-1133">Transmembrane helix</keyword>
<feature type="transmembrane region" description="Helical" evidence="10">
    <location>
        <begin position="254"/>
        <end position="278"/>
    </location>
</feature>
<dbReference type="OrthoDB" id="10053194at2759"/>
<dbReference type="InterPro" id="IPR000611">
    <property type="entry name" value="NPY_rcpt"/>
</dbReference>